<dbReference type="GO" id="GO:0016813">
    <property type="term" value="F:hydrolase activity, acting on carbon-nitrogen (but not peptide) bonds, in linear amidines"/>
    <property type="evidence" value="ECO:0007669"/>
    <property type="project" value="InterPro"/>
</dbReference>
<dbReference type="PANTHER" id="PTHR32494">
    <property type="entry name" value="ALLANTOATE DEIMINASE-RELATED"/>
    <property type="match status" value="1"/>
</dbReference>
<organism evidence="3">
    <name type="scientific">Tanacetum cinerariifolium</name>
    <name type="common">Dalmatian daisy</name>
    <name type="synonym">Chrysanthemum cinerariifolium</name>
    <dbReference type="NCBI Taxonomy" id="118510"/>
    <lineage>
        <taxon>Eukaryota</taxon>
        <taxon>Viridiplantae</taxon>
        <taxon>Streptophyta</taxon>
        <taxon>Embryophyta</taxon>
        <taxon>Tracheophyta</taxon>
        <taxon>Spermatophyta</taxon>
        <taxon>Magnoliopsida</taxon>
        <taxon>eudicotyledons</taxon>
        <taxon>Gunneridae</taxon>
        <taxon>Pentapetalae</taxon>
        <taxon>asterids</taxon>
        <taxon>campanulids</taxon>
        <taxon>Asterales</taxon>
        <taxon>Asteraceae</taxon>
        <taxon>Asteroideae</taxon>
        <taxon>Anthemideae</taxon>
        <taxon>Anthemidinae</taxon>
        <taxon>Tanacetum</taxon>
    </lineage>
</organism>
<dbReference type="InterPro" id="IPR010158">
    <property type="entry name" value="Amidase_Cbmase"/>
</dbReference>
<reference evidence="3" key="1">
    <citation type="journal article" date="2019" name="Sci. Rep.">
        <title>Draft genome of Tanacetum cinerariifolium, the natural source of mosquito coil.</title>
        <authorList>
            <person name="Yamashiro T."/>
            <person name="Shiraishi A."/>
            <person name="Satake H."/>
            <person name="Nakayama K."/>
        </authorList>
    </citation>
    <scope>NUCLEOTIDE SEQUENCE</scope>
</reference>
<evidence type="ECO:0000313" key="3">
    <source>
        <dbReference type="EMBL" id="GFC82499.1"/>
    </source>
</evidence>
<accession>A0A699R4Y3</accession>
<dbReference type="AlphaFoldDB" id="A0A699R4Y3"/>
<comment type="caution">
    <text evidence="3">The sequence shown here is derived from an EMBL/GenBank/DDBJ whole genome shotgun (WGS) entry which is preliminary data.</text>
</comment>
<gene>
    <name evidence="3" type="ORF">Tci_854469</name>
</gene>
<dbReference type="GO" id="GO:0046872">
    <property type="term" value="F:metal ion binding"/>
    <property type="evidence" value="ECO:0007669"/>
    <property type="project" value="UniProtKB-KW"/>
</dbReference>
<dbReference type="Gene3D" id="3.40.630.10">
    <property type="entry name" value="Zn peptidases"/>
    <property type="match status" value="1"/>
</dbReference>
<feature type="non-terminal residue" evidence="3">
    <location>
        <position position="50"/>
    </location>
</feature>
<dbReference type="SUPFAM" id="SSF53187">
    <property type="entry name" value="Zn-dependent exopeptidases"/>
    <property type="match status" value="1"/>
</dbReference>
<proteinExistence type="predicted"/>
<evidence type="ECO:0000256" key="2">
    <source>
        <dbReference type="ARBA" id="ARBA00022801"/>
    </source>
</evidence>
<keyword evidence="1" id="KW-0479">Metal-binding</keyword>
<sequence length="50" mass="5222">MGLSGLSIREDNVGNIFGRWEGSEPDLPAVSTGSHIDAIPYSGKYDGVVG</sequence>
<keyword evidence="2 3" id="KW-0378">Hydrolase</keyword>
<name>A0A699R4Y3_TANCI</name>
<evidence type="ECO:0000256" key="1">
    <source>
        <dbReference type="ARBA" id="ARBA00022723"/>
    </source>
</evidence>
<dbReference type="EMBL" id="BKCJ011084849">
    <property type="protein sequence ID" value="GFC82499.1"/>
    <property type="molecule type" value="Genomic_DNA"/>
</dbReference>
<dbReference type="PANTHER" id="PTHR32494:SF19">
    <property type="entry name" value="ALLANTOATE DEIMINASE-RELATED"/>
    <property type="match status" value="1"/>
</dbReference>
<protein>
    <submittedName>
        <fullName evidence="3">Ureidoglycolate hydrolase</fullName>
    </submittedName>
</protein>